<evidence type="ECO:0000259" key="3">
    <source>
        <dbReference type="PROSITE" id="PS51898"/>
    </source>
</evidence>
<dbReference type="InterPro" id="IPR050090">
    <property type="entry name" value="Tyrosine_recombinase_XerCD"/>
</dbReference>
<dbReference type="Proteomes" id="UP000749040">
    <property type="component" value="Unassembled WGS sequence"/>
</dbReference>
<feature type="region of interest" description="Disordered" evidence="2">
    <location>
        <begin position="315"/>
        <end position="338"/>
    </location>
</feature>
<evidence type="ECO:0000256" key="1">
    <source>
        <dbReference type="ARBA" id="ARBA00023172"/>
    </source>
</evidence>
<keyword evidence="1" id="KW-0233">DNA recombination</keyword>
<dbReference type="Gene3D" id="1.10.443.10">
    <property type="entry name" value="Intergrase catalytic core"/>
    <property type="match status" value="1"/>
</dbReference>
<evidence type="ECO:0000313" key="4">
    <source>
        <dbReference type="EMBL" id="MBM9506815.1"/>
    </source>
</evidence>
<sequence>MLTFDVRVYKLRIRSGRRRPFTVRWRVGDRDHSESYQFEAQADGRRAELMTALRLGEQFDTFTGLPVTELRARNTVTWFEHAVEYAAVKWPRVSAKHRAGIADALATVTMALVRPSSGQAPPALRRALLSWAFRMVRGRDGTWTPRMKVEQAPAEVARGLEWIARHSLSLAEAARPHRLRAVLAAVSRRMDGSEAAENTVRRKRIVLSNALVYAVSCERLQANPLPKVDWQPPLTDIEVDFRYVPGPRLARDLIIAVGTQGLRGAHLEAFFGCLYYAAMRPAEAAALNEKDCLLPGPHAAPEAWGELVLARSHPEAGSGWTDDGRPHDTRGLKRRARNATRSVPIPPDLVRLLRAHLQRYGTAPDGRLFRAVRGGRVPSTEYCRIWATARRRTLLPRDAETPFAKVPYCLRHAGISLWITAGIPPAEAARRAGHSLTVLYRIYAKPLRGHQHHANQLITAALQDLDQDVNAHRT</sequence>
<dbReference type="RefSeq" id="WP_205358680.1">
    <property type="nucleotide sequence ID" value="NZ_JADKYB010000010.1"/>
</dbReference>
<dbReference type="PANTHER" id="PTHR30349">
    <property type="entry name" value="PHAGE INTEGRASE-RELATED"/>
    <property type="match status" value="1"/>
</dbReference>
<proteinExistence type="predicted"/>
<dbReference type="PROSITE" id="PS51898">
    <property type="entry name" value="TYR_RECOMBINASE"/>
    <property type="match status" value="1"/>
</dbReference>
<comment type="caution">
    <text evidence="4">The sequence shown here is derived from an EMBL/GenBank/DDBJ whole genome shotgun (WGS) entry which is preliminary data.</text>
</comment>
<feature type="compositionally biased region" description="Basic and acidic residues" evidence="2">
    <location>
        <begin position="322"/>
        <end position="331"/>
    </location>
</feature>
<dbReference type="InterPro" id="IPR002104">
    <property type="entry name" value="Integrase_catalytic"/>
</dbReference>
<reference evidence="4 5" key="1">
    <citation type="submission" date="2021-01" db="EMBL/GenBank/DDBJ databases">
        <title>Streptomyces acididurans sp. nov., isolated from a peat swamp forest soil.</title>
        <authorList>
            <person name="Chantavorakit T."/>
            <person name="Duangmal K."/>
        </authorList>
    </citation>
    <scope>NUCLEOTIDE SEQUENCE [LARGE SCALE GENOMIC DNA]</scope>
    <source>
        <strain evidence="4 5">KK5PA1</strain>
    </source>
</reference>
<protein>
    <submittedName>
        <fullName evidence="4">Site-specific integrase</fullName>
    </submittedName>
</protein>
<evidence type="ECO:0000256" key="2">
    <source>
        <dbReference type="SAM" id="MobiDB-lite"/>
    </source>
</evidence>
<dbReference type="EMBL" id="JADKYB010000010">
    <property type="protein sequence ID" value="MBM9506815.1"/>
    <property type="molecule type" value="Genomic_DNA"/>
</dbReference>
<name>A0ABS2TTZ8_9ACTN</name>
<dbReference type="InterPro" id="IPR011010">
    <property type="entry name" value="DNA_brk_join_enz"/>
</dbReference>
<keyword evidence="5" id="KW-1185">Reference proteome</keyword>
<organism evidence="4 5">
    <name type="scientific">Actinacidiphila acididurans</name>
    <dbReference type="NCBI Taxonomy" id="2784346"/>
    <lineage>
        <taxon>Bacteria</taxon>
        <taxon>Bacillati</taxon>
        <taxon>Actinomycetota</taxon>
        <taxon>Actinomycetes</taxon>
        <taxon>Kitasatosporales</taxon>
        <taxon>Streptomycetaceae</taxon>
        <taxon>Actinacidiphila</taxon>
    </lineage>
</organism>
<dbReference type="PANTHER" id="PTHR30349:SF64">
    <property type="entry name" value="PROPHAGE INTEGRASE INTD-RELATED"/>
    <property type="match status" value="1"/>
</dbReference>
<accession>A0ABS2TTZ8</accession>
<evidence type="ECO:0000313" key="5">
    <source>
        <dbReference type="Proteomes" id="UP000749040"/>
    </source>
</evidence>
<dbReference type="SUPFAM" id="SSF56349">
    <property type="entry name" value="DNA breaking-rejoining enzymes"/>
    <property type="match status" value="1"/>
</dbReference>
<feature type="domain" description="Tyr recombinase" evidence="3">
    <location>
        <begin position="239"/>
        <end position="458"/>
    </location>
</feature>
<dbReference type="InterPro" id="IPR013762">
    <property type="entry name" value="Integrase-like_cat_sf"/>
</dbReference>
<gene>
    <name evidence="4" type="ORF">ITX44_20140</name>
</gene>